<keyword evidence="3" id="KW-1185">Reference proteome</keyword>
<evidence type="ECO:0008006" key="4">
    <source>
        <dbReference type="Google" id="ProtNLM"/>
    </source>
</evidence>
<evidence type="ECO:0000313" key="2">
    <source>
        <dbReference type="EMBL" id="MBE5037157.1"/>
    </source>
</evidence>
<reference evidence="2 3" key="1">
    <citation type="submission" date="2020-10" db="EMBL/GenBank/DDBJ databases">
        <title>ChiBAC.</title>
        <authorList>
            <person name="Zenner C."/>
            <person name="Hitch T.C.A."/>
            <person name="Clavel T."/>
        </authorList>
    </citation>
    <scope>NUCLEOTIDE SEQUENCE [LARGE SCALE GENOMIC DNA]</scope>
    <source>
        <strain evidence="2 3">DSM 109015</strain>
    </source>
</reference>
<dbReference type="RefSeq" id="WP_193500406.1">
    <property type="nucleotide sequence ID" value="NZ_JADCKC010000001.1"/>
</dbReference>
<gene>
    <name evidence="2" type="ORF">INF35_05090</name>
</gene>
<feature type="transmembrane region" description="Helical" evidence="1">
    <location>
        <begin position="139"/>
        <end position="160"/>
    </location>
</feature>
<organism evidence="2 3">
    <name type="scientific">Gemmiger gallinarum</name>
    <dbReference type="NCBI Taxonomy" id="2779354"/>
    <lineage>
        <taxon>Bacteria</taxon>
        <taxon>Bacillati</taxon>
        <taxon>Bacillota</taxon>
        <taxon>Clostridia</taxon>
        <taxon>Eubacteriales</taxon>
        <taxon>Gemmiger</taxon>
    </lineage>
</organism>
<feature type="transmembrane region" description="Helical" evidence="1">
    <location>
        <begin position="63"/>
        <end position="85"/>
    </location>
</feature>
<dbReference type="Proteomes" id="UP000768567">
    <property type="component" value="Unassembled WGS sequence"/>
</dbReference>
<sequence length="264" mass="29084">MEREFRFACTAPENREQVRQEIAYALEKRLDLYTRERCPRLTALTDRINSVPKVSPEVSRRRAVLRTPFAVVDWLLGTVLLMAAWTDPAGMPVVLGAGIVGAVTGIVFLWRRKRRLLAVLQIVLGLLLAVVMGTSGGELAGLAGMGIVYLVIGAAALLPAGRSRKSTFEKQAEPLAERLEWAEGKQVRLIFSDTGMRLAVGEDVSQEYPDDQLETAVETEHLLMLAVANQGVTLQKNDLPGEELPALRRELARMKYTCLMADAG</sequence>
<comment type="caution">
    <text evidence="2">The sequence shown here is derived from an EMBL/GenBank/DDBJ whole genome shotgun (WGS) entry which is preliminary data.</text>
</comment>
<proteinExistence type="predicted"/>
<name>A0ABR9R1X7_9FIRM</name>
<feature type="transmembrane region" description="Helical" evidence="1">
    <location>
        <begin position="116"/>
        <end position="133"/>
    </location>
</feature>
<protein>
    <recommendedName>
        <fullName evidence="4">YcxB-like protein domain-containing protein</fullName>
    </recommendedName>
</protein>
<accession>A0ABR9R1X7</accession>
<keyword evidence="1" id="KW-0472">Membrane</keyword>
<keyword evidence="1" id="KW-1133">Transmembrane helix</keyword>
<keyword evidence="1" id="KW-0812">Transmembrane</keyword>
<evidence type="ECO:0000256" key="1">
    <source>
        <dbReference type="SAM" id="Phobius"/>
    </source>
</evidence>
<feature type="transmembrane region" description="Helical" evidence="1">
    <location>
        <begin position="91"/>
        <end position="109"/>
    </location>
</feature>
<dbReference type="EMBL" id="JADCKC010000001">
    <property type="protein sequence ID" value="MBE5037157.1"/>
    <property type="molecule type" value="Genomic_DNA"/>
</dbReference>
<evidence type="ECO:0000313" key="3">
    <source>
        <dbReference type="Proteomes" id="UP000768567"/>
    </source>
</evidence>